<sequence>MWSPEAVGLMLGMGALAGLIAGLFGIGGGMILVPVVLWVLQIQGDAGSAHAQHLAVGTSFAVMVFTSFASAYAQYRKQAIEWPVFRSMAPGMILGVAAGAQMARYLPNSGMQIFFACFAAVLALRTLLGIRPSNMRSLPGRRTLFGMGGLFGILSSWVGIGGGSLVIPYLSACHVSMHRTVATSAALGWPIALTGALGYWLAGLTSGAVLPEGSAGFIYLPAVLVLSAATVLFAPIGVRLAHKLPAGRLKTGFGILLLLIAAKMLWQVFR</sequence>
<protein>
    <recommendedName>
        <fullName evidence="5">Probable membrane transporter protein</fullName>
    </recommendedName>
</protein>
<comment type="subcellular location">
    <subcellularLocation>
        <location evidence="5">Cell membrane</location>
        <topology evidence="5">Multi-pass membrane protein</topology>
    </subcellularLocation>
    <subcellularLocation>
        <location evidence="1">Membrane</location>
        <topology evidence="1">Multi-pass membrane protein</topology>
    </subcellularLocation>
</comment>
<feature type="transmembrane region" description="Helical" evidence="5">
    <location>
        <begin position="7"/>
        <end position="40"/>
    </location>
</feature>
<comment type="similarity">
    <text evidence="5">Belongs to the 4-toluene sulfonate uptake permease (TSUP) (TC 2.A.102) family.</text>
</comment>
<dbReference type="PANTHER" id="PTHR43483">
    <property type="entry name" value="MEMBRANE TRANSPORTER PROTEIN HI_0806-RELATED"/>
    <property type="match status" value="1"/>
</dbReference>
<keyword evidence="2 5" id="KW-0812">Transmembrane</keyword>
<evidence type="ECO:0000313" key="6">
    <source>
        <dbReference type="EMBL" id="MDD9327018.1"/>
    </source>
</evidence>
<dbReference type="EMBL" id="JAPQFL010000001">
    <property type="protein sequence ID" value="MDD9327018.1"/>
    <property type="molecule type" value="Genomic_DNA"/>
</dbReference>
<feature type="transmembrane region" description="Helical" evidence="5">
    <location>
        <begin position="109"/>
        <end position="128"/>
    </location>
</feature>
<dbReference type="RefSeq" id="WP_274584320.1">
    <property type="nucleotide sequence ID" value="NZ_CP146598.1"/>
</dbReference>
<keyword evidence="4 5" id="KW-0472">Membrane</keyword>
<evidence type="ECO:0000313" key="8">
    <source>
        <dbReference type="Proteomes" id="UP001149607"/>
    </source>
</evidence>
<evidence type="ECO:0000256" key="4">
    <source>
        <dbReference type="ARBA" id="ARBA00023136"/>
    </source>
</evidence>
<proteinExistence type="inferred from homology"/>
<accession>A0A9X4E026</accession>
<feature type="transmembrane region" description="Helical" evidence="5">
    <location>
        <begin position="52"/>
        <end position="72"/>
    </location>
</feature>
<keyword evidence="5" id="KW-1003">Cell membrane</keyword>
<reference evidence="6" key="1">
    <citation type="submission" date="2022-10" db="EMBL/GenBank/DDBJ databases">
        <authorList>
            <person name="Boutroux M."/>
        </authorList>
    </citation>
    <scope>NUCLEOTIDE SEQUENCE</scope>
    <source>
        <strain evidence="6">51.81</strain>
    </source>
</reference>
<evidence type="ECO:0000256" key="3">
    <source>
        <dbReference type="ARBA" id="ARBA00022989"/>
    </source>
</evidence>
<feature type="transmembrane region" description="Helical" evidence="5">
    <location>
        <begin position="191"/>
        <end position="210"/>
    </location>
</feature>
<reference evidence="7" key="2">
    <citation type="submission" date="2024-02" db="EMBL/GenBank/DDBJ databases">
        <title>Neisseria leonii sp. nov.</title>
        <authorList>
            <person name="Boutroux M."/>
            <person name="Favre-Rochex S."/>
            <person name="Gorgette O."/>
            <person name="Touak G."/>
            <person name="Muhle E."/>
            <person name="Chesneau O."/>
            <person name="Clermont D."/>
            <person name="Rahi P."/>
        </authorList>
    </citation>
    <scope>NUCLEOTIDE SEQUENCE</scope>
    <source>
        <strain evidence="7">51.81</strain>
    </source>
</reference>
<dbReference type="AlphaFoldDB" id="A0A9X4E026"/>
<feature type="transmembrane region" description="Helical" evidence="5">
    <location>
        <begin position="149"/>
        <end position="171"/>
    </location>
</feature>
<feature type="transmembrane region" description="Helical" evidence="5">
    <location>
        <begin position="217"/>
        <end position="237"/>
    </location>
</feature>
<feature type="transmembrane region" description="Helical" evidence="5">
    <location>
        <begin position="84"/>
        <end position="103"/>
    </location>
</feature>
<keyword evidence="8" id="KW-1185">Reference proteome</keyword>
<organism evidence="6">
    <name type="scientific">Neisseria leonii</name>
    <dbReference type="NCBI Taxonomy" id="2995413"/>
    <lineage>
        <taxon>Bacteria</taxon>
        <taxon>Pseudomonadati</taxon>
        <taxon>Pseudomonadota</taxon>
        <taxon>Betaproteobacteria</taxon>
        <taxon>Neisseriales</taxon>
        <taxon>Neisseriaceae</taxon>
        <taxon>Neisseria</taxon>
    </lineage>
</organism>
<dbReference type="GO" id="GO:0005886">
    <property type="term" value="C:plasma membrane"/>
    <property type="evidence" value="ECO:0007669"/>
    <property type="project" value="UniProtKB-SubCell"/>
</dbReference>
<dbReference type="PANTHER" id="PTHR43483:SF3">
    <property type="entry name" value="MEMBRANE TRANSPORTER PROTEIN HI_0806-RELATED"/>
    <property type="match status" value="1"/>
</dbReference>
<dbReference type="EMBL" id="CP146598">
    <property type="protein sequence ID" value="WWY03420.1"/>
    <property type="molecule type" value="Genomic_DNA"/>
</dbReference>
<gene>
    <name evidence="6" type="ORF">ORY91_000396</name>
    <name evidence="7" type="ORF">V9W64_01350</name>
</gene>
<name>A0A9X4E026_9NEIS</name>
<feature type="transmembrane region" description="Helical" evidence="5">
    <location>
        <begin position="249"/>
        <end position="266"/>
    </location>
</feature>
<keyword evidence="3 5" id="KW-1133">Transmembrane helix</keyword>
<evidence type="ECO:0000256" key="2">
    <source>
        <dbReference type="ARBA" id="ARBA00022692"/>
    </source>
</evidence>
<dbReference type="InterPro" id="IPR002781">
    <property type="entry name" value="TM_pro_TauE-like"/>
</dbReference>
<evidence type="ECO:0000256" key="5">
    <source>
        <dbReference type="RuleBase" id="RU363041"/>
    </source>
</evidence>
<evidence type="ECO:0000313" key="7">
    <source>
        <dbReference type="EMBL" id="WWY03420.1"/>
    </source>
</evidence>
<evidence type="ECO:0000256" key="1">
    <source>
        <dbReference type="ARBA" id="ARBA00004141"/>
    </source>
</evidence>
<dbReference type="Pfam" id="PF01925">
    <property type="entry name" value="TauE"/>
    <property type="match status" value="1"/>
</dbReference>
<dbReference type="Proteomes" id="UP001149607">
    <property type="component" value="Chromosome"/>
</dbReference>